<evidence type="ECO:0000256" key="8">
    <source>
        <dbReference type="ARBA" id="ARBA00022942"/>
    </source>
</evidence>
<dbReference type="PANTHER" id="PTHR13266">
    <property type="entry name" value="PROTEASOME INHIBITOR"/>
    <property type="match status" value="1"/>
</dbReference>
<dbReference type="Pfam" id="PF08577">
    <property type="entry name" value="PI31_Prot_C"/>
    <property type="match status" value="1"/>
</dbReference>
<feature type="region of interest" description="Disordered" evidence="11">
    <location>
        <begin position="194"/>
        <end position="237"/>
    </location>
</feature>
<gene>
    <name evidence="14" type="ORF">C6P46_003555</name>
</gene>
<dbReference type="InterPro" id="IPR045128">
    <property type="entry name" value="PI31-like"/>
</dbReference>
<dbReference type="OrthoDB" id="68090at2759"/>
<evidence type="ECO:0000256" key="7">
    <source>
        <dbReference type="ARBA" id="ARBA00022824"/>
    </source>
</evidence>
<evidence type="ECO:0000256" key="4">
    <source>
        <dbReference type="ARBA" id="ARBA00022481"/>
    </source>
</evidence>
<evidence type="ECO:0000256" key="6">
    <source>
        <dbReference type="ARBA" id="ARBA00022553"/>
    </source>
</evidence>
<dbReference type="AlphaFoldDB" id="A0A9P6W8C3"/>
<evidence type="ECO:0000256" key="2">
    <source>
        <dbReference type="ARBA" id="ARBA00004496"/>
    </source>
</evidence>
<organism evidence="14 15">
    <name type="scientific">Rhodotorula mucilaginosa</name>
    <name type="common">Yeast</name>
    <name type="synonym">Rhodotorula rubra</name>
    <dbReference type="NCBI Taxonomy" id="5537"/>
    <lineage>
        <taxon>Eukaryota</taxon>
        <taxon>Fungi</taxon>
        <taxon>Dikarya</taxon>
        <taxon>Basidiomycota</taxon>
        <taxon>Pucciniomycotina</taxon>
        <taxon>Microbotryomycetes</taxon>
        <taxon>Sporidiobolales</taxon>
        <taxon>Sporidiobolaceae</taxon>
        <taxon>Rhodotorula</taxon>
    </lineage>
</organism>
<evidence type="ECO:0000259" key="13">
    <source>
        <dbReference type="Pfam" id="PF11566"/>
    </source>
</evidence>
<dbReference type="Gene3D" id="3.40.1000.30">
    <property type="match status" value="1"/>
</dbReference>
<dbReference type="GO" id="GO:0005783">
    <property type="term" value="C:endoplasmic reticulum"/>
    <property type="evidence" value="ECO:0007669"/>
    <property type="project" value="UniProtKB-SubCell"/>
</dbReference>
<feature type="domain" description="PI31 proteasome regulator C-terminal" evidence="12">
    <location>
        <begin position="243"/>
        <end position="330"/>
    </location>
</feature>
<keyword evidence="6" id="KW-0597">Phosphoprotein</keyword>
<dbReference type="GO" id="GO:0070628">
    <property type="term" value="F:proteasome binding"/>
    <property type="evidence" value="ECO:0007669"/>
    <property type="project" value="InterPro"/>
</dbReference>
<dbReference type="GO" id="GO:0000502">
    <property type="term" value="C:proteasome complex"/>
    <property type="evidence" value="ECO:0007669"/>
    <property type="project" value="UniProtKB-KW"/>
</dbReference>
<reference evidence="14 15" key="1">
    <citation type="submission" date="2020-11" db="EMBL/GenBank/DDBJ databases">
        <title>Kefir isolates.</title>
        <authorList>
            <person name="Marcisauskas S."/>
            <person name="Kim Y."/>
            <person name="Blasche S."/>
        </authorList>
    </citation>
    <scope>NUCLEOTIDE SEQUENCE [LARGE SCALE GENOMIC DNA]</scope>
    <source>
        <strain evidence="14 15">KR</strain>
    </source>
</reference>
<evidence type="ECO:0000313" key="15">
    <source>
        <dbReference type="Proteomes" id="UP000777482"/>
    </source>
</evidence>
<evidence type="ECO:0000256" key="11">
    <source>
        <dbReference type="SAM" id="MobiDB-lite"/>
    </source>
</evidence>
<sequence>MADPLSADSLLERARTLAGNHDTATLKSPVQALALLSYAIHSQLDFRCLDQLDDDWIDKEGSNFKFKYRHDQSSLEFVVSIQDLAPSPRLLVAAAAHANDADARSSTLDISIRDYFSPSAFPCKVSDLSDQNPFAATHRFKDLVALYRINIVQKLLPGLNKSGYHELVENAARAPPLAAGSGTTYLPDAGGPMGMFPPPRGGGGGGGAAPSPAPPLPGPVPDDPLRIPGSGGGGRGNFPIADIGRRDLDPLGGMGGTFGGPAGFGRLPGGFGGDNGGAGGMYMGPDHPLFRERFGPDADTVTGGGRRWGGDGYLPPIGAPPGARFDPVGPSNGPPGGGIGGPHNSQIGIGSGTGGPNVGPTGRGGGGGGPRVHPDMEQPGRGNGEWHSSMFG</sequence>
<dbReference type="EMBL" id="PUHQ01000003">
    <property type="protein sequence ID" value="KAG0666845.1"/>
    <property type="molecule type" value="Genomic_DNA"/>
</dbReference>
<evidence type="ECO:0008006" key="16">
    <source>
        <dbReference type="Google" id="ProtNLM"/>
    </source>
</evidence>
<dbReference type="Proteomes" id="UP000777482">
    <property type="component" value="Unassembled WGS sequence"/>
</dbReference>
<dbReference type="GO" id="GO:0004866">
    <property type="term" value="F:endopeptidase inhibitor activity"/>
    <property type="evidence" value="ECO:0007669"/>
    <property type="project" value="InterPro"/>
</dbReference>
<dbReference type="Pfam" id="PF11566">
    <property type="entry name" value="PI31_Prot_N"/>
    <property type="match status" value="1"/>
</dbReference>
<comment type="function">
    <text evidence="10">Plays an important role in control of proteasome function. Inhibits the hydrolysis of protein and peptide substrates by the 20S proteasome. Also inhibits the activation of the proteasome by the proteasome regulatory proteins PA700 and PA28.</text>
</comment>
<evidence type="ECO:0000256" key="5">
    <source>
        <dbReference type="ARBA" id="ARBA00022490"/>
    </source>
</evidence>
<feature type="region of interest" description="Disordered" evidence="11">
    <location>
        <begin position="328"/>
        <end position="392"/>
    </location>
</feature>
<feature type="compositionally biased region" description="Pro residues" evidence="11">
    <location>
        <begin position="211"/>
        <end position="222"/>
    </location>
</feature>
<keyword evidence="15" id="KW-1185">Reference proteome</keyword>
<keyword evidence="4" id="KW-0488">Methylation</keyword>
<comment type="similarity">
    <text evidence="3">Belongs to the proteasome inhibitor PI31 family.</text>
</comment>
<dbReference type="GO" id="GO:0043161">
    <property type="term" value="P:proteasome-mediated ubiquitin-dependent protein catabolic process"/>
    <property type="evidence" value="ECO:0007669"/>
    <property type="project" value="InterPro"/>
</dbReference>
<protein>
    <recommendedName>
        <fullName evidence="16">Proteasome inhibitor PI31 subunit</fullName>
    </recommendedName>
</protein>
<feature type="domain" description="PI31 proteasome regulator N-terminal" evidence="13">
    <location>
        <begin position="23"/>
        <end position="161"/>
    </location>
</feature>
<evidence type="ECO:0000259" key="12">
    <source>
        <dbReference type="Pfam" id="PF08577"/>
    </source>
</evidence>
<feature type="compositionally biased region" description="Gly residues" evidence="11">
    <location>
        <begin position="349"/>
        <end position="370"/>
    </location>
</feature>
<dbReference type="InterPro" id="IPR021625">
    <property type="entry name" value="PI31_Prot_N"/>
</dbReference>
<keyword evidence="5" id="KW-0963">Cytoplasm</keyword>
<keyword evidence="7" id="KW-0256">Endoplasmic reticulum</keyword>
<keyword evidence="8" id="KW-0647">Proteasome</keyword>
<comment type="subcellular location">
    <subcellularLocation>
        <location evidence="2">Cytoplasm</location>
    </subcellularLocation>
    <subcellularLocation>
        <location evidence="1">Endoplasmic reticulum</location>
    </subcellularLocation>
</comment>
<evidence type="ECO:0000313" key="14">
    <source>
        <dbReference type="EMBL" id="KAG0666845.1"/>
    </source>
</evidence>
<keyword evidence="9" id="KW-0007">Acetylation</keyword>
<dbReference type="InterPro" id="IPR013886">
    <property type="entry name" value="PI31_Prot_C"/>
</dbReference>
<accession>A0A9P6W8C3</accession>
<evidence type="ECO:0000256" key="3">
    <source>
        <dbReference type="ARBA" id="ARBA00006405"/>
    </source>
</evidence>
<dbReference type="PANTHER" id="PTHR13266:SF1">
    <property type="entry name" value="PROTEASOME INHIBITOR PI31 SUBUNIT"/>
    <property type="match status" value="1"/>
</dbReference>
<evidence type="ECO:0000256" key="9">
    <source>
        <dbReference type="ARBA" id="ARBA00022990"/>
    </source>
</evidence>
<evidence type="ECO:0000256" key="10">
    <source>
        <dbReference type="ARBA" id="ARBA00024805"/>
    </source>
</evidence>
<comment type="caution">
    <text evidence="14">The sequence shown here is derived from an EMBL/GenBank/DDBJ whole genome shotgun (WGS) entry which is preliminary data.</text>
</comment>
<evidence type="ECO:0000256" key="1">
    <source>
        <dbReference type="ARBA" id="ARBA00004240"/>
    </source>
</evidence>
<name>A0A9P6W8C3_RHOMI</name>
<proteinExistence type="inferred from homology"/>